<dbReference type="AlphaFoldDB" id="A0A1S3ZFP4"/>
<dbReference type="PaxDb" id="4097-A0A1S3ZFP4"/>
<gene>
    <name evidence="2" type="primary">LOC107786323</name>
</gene>
<feature type="compositionally biased region" description="Polar residues" evidence="1">
    <location>
        <begin position="51"/>
        <end position="64"/>
    </location>
</feature>
<dbReference type="KEGG" id="nta:107786323"/>
<feature type="region of interest" description="Disordered" evidence="1">
    <location>
        <begin position="51"/>
        <end position="73"/>
    </location>
</feature>
<dbReference type="PANTHER" id="PTHR33067">
    <property type="entry name" value="RNA-DIRECTED DNA POLYMERASE-RELATED"/>
    <property type="match status" value="1"/>
</dbReference>
<evidence type="ECO:0000313" key="2">
    <source>
        <dbReference type="RefSeq" id="XP_016463268.1"/>
    </source>
</evidence>
<sequence length="343" mass="38679">MGHPTHEYQALAISEVVNVGGSFDRGNYQIGNNFNSMGQMHPGFSWNSPSGILNSWQQNNSRPQGQGAPGFQNQQRLQYHPPRYNQSSMEDLMKAFIIKTDESLETHNSAIREHGTLPANTKRNPKETINAVSLMSGHELEDPIAKKKDEPIERHVEFMEEQKNDNMQKGAGMVHVNISFTEVLSQMPDCAKFLKQILPKKRKFEETSVVQLTEHCSAIFQNKLPQKCGDPESSIIPCSLGSTKIKTSLCDPGDSINHMPFSIFRKLEGEIREIRSIPVSLQLVDQTTIILEGIVEDVLVRVDKCLFPVDFIVVKMEENREVPLILGRPFLATSRAILDIQER</sequence>
<dbReference type="OrthoDB" id="1223696at2759"/>
<dbReference type="Gene3D" id="2.40.70.10">
    <property type="entry name" value="Acid Proteases"/>
    <property type="match status" value="1"/>
</dbReference>
<dbReference type="PANTHER" id="PTHR33067:SF31">
    <property type="entry name" value="RNA-DIRECTED DNA POLYMERASE"/>
    <property type="match status" value="1"/>
</dbReference>
<protein>
    <submittedName>
        <fullName evidence="2">Uncharacterized protein</fullName>
    </submittedName>
</protein>
<dbReference type="OMA" id="PANTKRN"/>
<organism evidence="2">
    <name type="scientific">Nicotiana tabacum</name>
    <name type="common">Common tobacco</name>
    <dbReference type="NCBI Taxonomy" id="4097"/>
    <lineage>
        <taxon>Eukaryota</taxon>
        <taxon>Viridiplantae</taxon>
        <taxon>Streptophyta</taxon>
        <taxon>Embryophyta</taxon>
        <taxon>Tracheophyta</taxon>
        <taxon>Spermatophyta</taxon>
        <taxon>Magnoliopsida</taxon>
        <taxon>eudicotyledons</taxon>
        <taxon>Gunneridae</taxon>
        <taxon>Pentapetalae</taxon>
        <taxon>asterids</taxon>
        <taxon>lamiids</taxon>
        <taxon>Solanales</taxon>
        <taxon>Solanaceae</taxon>
        <taxon>Nicotianoideae</taxon>
        <taxon>Nicotianeae</taxon>
        <taxon>Nicotiana</taxon>
    </lineage>
</organism>
<proteinExistence type="predicted"/>
<accession>A0A1S3ZFP4</accession>
<dbReference type="RefSeq" id="XP_016463268.1">
    <property type="nucleotide sequence ID" value="XM_016607782.1"/>
</dbReference>
<dbReference type="CDD" id="cd00303">
    <property type="entry name" value="retropepsin_like"/>
    <property type="match status" value="1"/>
</dbReference>
<name>A0A1S3ZFP4_TOBAC</name>
<dbReference type="InterPro" id="IPR021109">
    <property type="entry name" value="Peptidase_aspartic_dom_sf"/>
</dbReference>
<evidence type="ECO:0000256" key="1">
    <source>
        <dbReference type="SAM" id="MobiDB-lite"/>
    </source>
</evidence>
<reference evidence="2" key="1">
    <citation type="submission" date="2025-08" db="UniProtKB">
        <authorList>
            <consortium name="RefSeq"/>
        </authorList>
    </citation>
    <scope>IDENTIFICATION</scope>
</reference>